<proteinExistence type="predicted"/>
<gene>
    <name evidence="2" type="ORF">ESB13_22330</name>
</gene>
<dbReference type="Proteomes" id="UP000290545">
    <property type="component" value="Unassembled WGS sequence"/>
</dbReference>
<dbReference type="SUPFAM" id="SSF49464">
    <property type="entry name" value="Carboxypeptidase regulatory domain-like"/>
    <property type="match status" value="1"/>
</dbReference>
<evidence type="ECO:0000313" key="3">
    <source>
        <dbReference type="Proteomes" id="UP000290545"/>
    </source>
</evidence>
<evidence type="ECO:0000256" key="1">
    <source>
        <dbReference type="SAM" id="SignalP"/>
    </source>
</evidence>
<dbReference type="RefSeq" id="WP_129006043.1">
    <property type="nucleotide sequence ID" value="NZ_SDHZ01000005.1"/>
</dbReference>
<dbReference type="OrthoDB" id="5505971at2"/>
<sequence length="602" mass="65444">MSSIKIFKVIVCVLLACACFVAAPAQDLLYKQVSVNVKGARLALVLEQIGKQGDFFFSYNSNVIRGDSLVSLSVRQRTVKQVLDLLFEGSVHYQVSGKYIILQEASPPLSSTWFVSGYVRDAVSGEKISNASVYERQHLSGTITNEDGFFRLRLKDRYKYPPSFAISISRIAYADTFVMVRPGQDELLDVNLQPVSGELSPIILSPKAQRNWLSKLFISSSQSIQSLNLRNFFASEPYQVSLIPGFGTHGKLSSQVVNKASMNVIGGYTAGIDGFEVAGLFNINEKSAKYVQMAGLFNVVGANAEGLQMAGVYNHVQDSVKGWQFSGVNNTVVSALKGLQAGGVYNHVGGNMSGIQIAGVANNNRENTEGFQISGVANMVAGSFKGFQAAGVSNYAGDSASGLQLAGVANVVHSTMNGIQVSFFVNYARHVRGSQIGFINICDSVSGYSIGFINIVKKGYHKLTVSTTDVLDFNLSYKSGNRKLYSIITAGANIGGNRKTYGFGYGFGNETRLTKKLSLINELVFQQLYIGTWDSIPELISYRPAIQWQVNKSVALYTGPCFWAGNTERPLPGYAAVKTPVTIANSGKNRLWMGWHLALQLF</sequence>
<accession>A0A4Q1D1L2</accession>
<evidence type="ECO:0000313" key="2">
    <source>
        <dbReference type="EMBL" id="RXK80895.1"/>
    </source>
</evidence>
<protein>
    <recommendedName>
        <fullName evidence="4">Secretin/TonB short N-terminal domain-containing protein</fullName>
    </recommendedName>
</protein>
<evidence type="ECO:0008006" key="4">
    <source>
        <dbReference type="Google" id="ProtNLM"/>
    </source>
</evidence>
<keyword evidence="1" id="KW-0732">Signal</keyword>
<organism evidence="2 3">
    <name type="scientific">Filimonas effusa</name>
    <dbReference type="NCBI Taxonomy" id="2508721"/>
    <lineage>
        <taxon>Bacteria</taxon>
        <taxon>Pseudomonadati</taxon>
        <taxon>Bacteroidota</taxon>
        <taxon>Chitinophagia</taxon>
        <taxon>Chitinophagales</taxon>
        <taxon>Chitinophagaceae</taxon>
        <taxon>Filimonas</taxon>
    </lineage>
</organism>
<dbReference type="Gene3D" id="2.60.40.1120">
    <property type="entry name" value="Carboxypeptidase-like, regulatory domain"/>
    <property type="match status" value="1"/>
</dbReference>
<dbReference type="InterPro" id="IPR008969">
    <property type="entry name" value="CarboxyPept-like_regulatory"/>
</dbReference>
<feature type="chain" id="PRO_5020645552" description="Secretin/TonB short N-terminal domain-containing protein" evidence="1">
    <location>
        <begin position="26"/>
        <end position="602"/>
    </location>
</feature>
<name>A0A4Q1D1L2_9BACT</name>
<dbReference type="PROSITE" id="PS51257">
    <property type="entry name" value="PROKAR_LIPOPROTEIN"/>
    <property type="match status" value="1"/>
</dbReference>
<reference evidence="2 3" key="1">
    <citation type="submission" date="2019-01" db="EMBL/GenBank/DDBJ databases">
        <title>Filimonas sp. strain TTM-71.</title>
        <authorList>
            <person name="Chen W.-M."/>
        </authorList>
    </citation>
    <scope>NUCLEOTIDE SEQUENCE [LARGE SCALE GENOMIC DNA]</scope>
    <source>
        <strain evidence="2 3">TTM-71</strain>
    </source>
</reference>
<dbReference type="AlphaFoldDB" id="A0A4Q1D1L2"/>
<keyword evidence="3" id="KW-1185">Reference proteome</keyword>
<comment type="caution">
    <text evidence="2">The sequence shown here is derived from an EMBL/GenBank/DDBJ whole genome shotgun (WGS) entry which is preliminary data.</text>
</comment>
<dbReference type="EMBL" id="SDHZ01000005">
    <property type="protein sequence ID" value="RXK80895.1"/>
    <property type="molecule type" value="Genomic_DNA"/>
</dbReference>
<feature type="signal peptide" evidence="1">
    <location>
        <begin position="1"/>
        <end position="25"/>
    </location>
</feature>